<dbReference type="RefSeq" id="WP_354510902.1">
    <property type="nucleotide sequence ID" value="NZ_JBEPMO010000030.1"/>
</dbReference>
<organism evidence="4 5">
    <name type="scientific">Moheibacter stercoris</name>
    <dbReference type="NCBI Taxonomy" id="1628251"/>
    <lineage>
        <taxon>Bacteria</taxon>
        <taxon>Pseudomonadati</taxon>
        <taxon>Bacteroidota</taxon>
        <taxon>Flavobacteriia</taxon>
        <taxon>Flavobacteriales</taxon>
        <taxon>Weeksellaceae</taxon>
        <taxon>Moheibacter</taxon>
    </lineage>
</organism>
<dbReference type="Pfam" id="PF00149">
    <property type="entry name" value="Metallophos"/>
    <property type="match status" value="1"/>
</dbReference>
<dbReference type="InterPro" id="IPR004843">
    <property type="entry name" value="Calcineurin-like_PHP"/>
</dbReference>
<protein>
    <submittedName>
        <fullName evidence="4">MPP superfamily phosphohydrolase</fullName>
    </submittedName>
</protein>
<evidence type="ECO:0000256" key="1">
    <source>
        <dbReference type="ARBA" id="ARBA00022723"/>
    </source>
</evidence>
<sequence>MKRIKINKKWMLYCSLIGAALFYYAWQIEPFNVDYVEMELEIEHLPEQLEGKTIMQISDTHIGDRFDYQYLIENFQIAQELNPDIVVYTGDFLAYKSPKQYEQLAEVAPYFVKGKLATIGVLGNHDYGKNWNEPAVADQIEQDLESAGITILRNESIEIDGLTIMGIDDYYGTNFEGEKLMKTYDSTKANLVLCHHPDVMDLPIWNGYKGWVLAGHTHGGQVKFPFLPPPILPVKNRTYSSGKIDFEDGRTLYINRALGHTYQIRFNVRPEITLFTLKTKKI</sequence>
<evidence type="ECO:0000259" key="3">
    <source>
        <dbReference type="Pfam" id="PF00149"/>
    </source>
</evidence>
<evidence type="ECO:0000313" key="5">
    <source>
        <dbReference type="Proteomes" id="UP001549146"/>
    </source>
</evidence>
<evidence type="ECO:0000256" key="2">
    <source>
        <dbReference type="ARBA" id="ARBA00022801"/>
    </source>
</evidence>
<proteinExistence type="predicted"/>
<keyword evidence="1" id="KW-0479">Metal-binding</keyword>
<feature type="domain" description="Calcineurin-like phosphoesterase" evidence="3">
    <location>
        <begin position="53"/>
        <end position="218"/>
    </location>
</feature>
<evidence type="ECO:0000313" key="4">
    <source>
        <dbReference type="EMBL" id="MET3733082.1"/>
    </source>
</evidence>
<dbReference type="EMBL" id="JBEPMO010000030">
    <property type="protein sequence ID" value="MET3733082.1"/>
    <property type="molecule type" value="Genomic_DNA"/>
</dbReference>
<dbReference type="Gene3D" id="3.60.21.10">
    <property type="match status" value="1"/>
</dbReference>
<gene>
    <name evidence="4" type="ORF">ABID46_002675</name>
</gene>
<name>A0ABV2LZX6_9FLAO</name>
<comment type="caution">
    <text evidence="4">The sequence shown here is derived from an EMBL/GenBank/DDBJ whole genome shotgun (WGS) entry which is preliminary data.</text>
</comment>
<keyword evidence="5" id="KW-1185">Reference proteome</keyword>
<dbReference type="PANTHER" id="PTHR31302">
    <property type="entry name" value="TRANSMEMBRANE PROTEIN WITH METALLOPHOSPHOESTERASE DOMAIN-RELATED"/>
    <property type="match status" value="1"/>
</dbReference>
<keyword evidence="2" id="KW-0378">Hydrolase</keyword>
<accession>A0ABV2LZX6</accession>
<dbReference type="Proteomes" id="UP001549146">
    <property type="component" value="Unassembled WGS sequence"/>
</dbReference>
<reference evidence="4 5" key="1">
    <citation type="submission" date="2024-06" db="EMBL/GenBank/DDBJ databases">
        <title>Genomic Encyclopedia of Type Strains, Phase IV (KMG-IV): sequencing the most valuable type-strain genomes for metagenomic binning, comparative biology and taxonomic classification.</title>
        <authorList>
            <person name="Goeker M."/>
        </authorList>
    </citation>
    <scope>NUCLEOTIDE SEQUENCE [LARGE SCALE GENOMIC DNA]</scope>
    <source>
        <strain evidence="4 5">DSM 29388</strain>
    </source>
</reference>
<dbReference type="SUPFAM" id="SSF56300">
    <property type="entry name" value="Metallo-dependent phosphatases"/>
    <property type="match status" value="1"/>
</dbReference>
<dbReference type="InterPro" id="IPR051158">
    <property type="entry name" value="Metallophosphoesterase_sf"/>
</dbReference>
<dbReference type="InterPro" id="IPR029052">
    <property type="entry name" value="Metallo-depent_PP-like"/>
</dbReference>
<dbReference type="PANTHER" id="PTHR31302:SF31">
    <property type="entry name" value="PHOSPHODIESTERASE YAEI"/>
    <property type="match status" value="1"/>
</dbReference>